<keyword evidence="5" id="KW-1185">Reference proteome</keyword>
<dbReference type="AlphaFoldDB" id="A0A1G6QFL0"/>
<organism evidence="4 5">
    <name type="scientific">Belnapia rosea</name>
    <dbReference type="NCBI Taxonomy" id="938405"/>
    <lineage>
        <taxon>Bacteria</taxon>
        <taxon>Pseudomonadati</taxon>
        <taxon>Pseudomonadota</taxon>
        <taxon>Alphaproteobacteria</taxon>
        <taxon>Acetobacterales</taxon>
        <taxon>Roseomonadaceae</taxon>
        <taxon>Belnapia</taxon>
    </lineage>
</organism>
<sequence>MVDHEWTRDSAQPRQLRVLVAEDEALIGMAVAYELEQRGHVVTMAGDGQKALELVAQFGAFDALVTDMQMPRLRGDELARQMRARFPDMPIVVMSANHVPEATMALEALGGPITILTKPTPFGHLADELERLERERLR</sequence>
<evidence type="ECO:0000313" key="5">
    <source>
        <dbReference type="Proteomes" id="UP000198925"/>
    </source>
</evidence>
<keyword evidence="1 2" id="KW-0597">Phosphoprotein</keyword>
<dbReference type="InterPro" id="IPR050595">
    <property type="entry name" value="Bact_response_regulator"/>
</dbReference>
<dbReference type="Pfam" id="PF00072">
    <property type="entry name" value="Response_reg"/>
    <property type="match status" value="1"/>
</dbReference>
<evidence type="ECO:0000259" key="3">
    <source>
        <dbReference type="PROSITE" id="PS50110"/>
    </source>
</evidence>
<dbReference type="InterPro" id="IPR011006">
    <property type="entry name" value="CheY-like_superfamily"/>
</dbReference>
<dbReference type="GO" id="GO:0000160">
    <property type="term" value="P:phosphorelay signal transduction system"/>
    <property type="evidence" value="ECO:0007669"/>
    <property type="project" value="InterPro"/>
</dbReference>
<dbReference type="PANTHER" id="PTHR44591">
    <property type="entry name" value="STRESS RESPONSE REGULATOR PROTEIN 1"/>
    <property type="match status" value="1"/>
</dbReference>
<dbReference type="PANTHER" id="PTHR44591:SF21">
    <property type="entry name" value="TWO-COMPONENT RESPONSE REGULATOR"/>
    <property type="match status" value="1"/>
</dbReference>
<reference evidence="4 5" key="1">
    <citation type="submission" date="2016-10" db="EMBL/GenBank/DDBJ databases">
        <authorList>
            <person name="de Groot N.N."/>
        </authorList>
    </citation>
    <scope>NUCLEOTIDE SEQUENCE [LARGE SCALE GENOMIC DNA]</scope>
    <source>
        <strain evidence="4 5">CPCC 100156</strain>
    </source>
</reference>
<proteinExistence type="predicted"/>
<accession>A0A1G6QFL0</accession>
<dbReference type="SMART" id="SM00448">
    <property type="entry name" value="REC"/>
    <property type="match status" value="1"/>
</dbReference>
<evidence type="ECO:0000256" key="1">
    <source>
        <dbReference type="ARBA" id="ARBA00022553"/>
    </source>
</evidence>
<name>A0A1G6QFL0_9PROT</name>
<feature type="modified residue" description="4-aspartylphosphate" evidence="2">
    <location>
        <position position="67"/>
    </location>
</feature>
<evidence type="ECO:0000256" key="2">
    <source>
        <dbReference type="PROSITE-ProRule" id="PRU00169"/>
    </source>
</evidence>
<feature type="domain" description="Response regulatory" evidence="3">
    <location>
        <begin position="17"/>
        <end position="133"/>
    </location>
</feature>
<dbReference type="STRING" id="938405.SAMN02927895_02800"/>
<dbReference type="InterPro" id="IPR001789">
    <property type="entry name" value="Sig_transdc_resp-reg_receiver"/>
</dbReference>
<evidence type="ECO:0000313" key="4">
    <source>
        <dbReference type="EMBL" id="SDC90476.1"/>
    </source>
</evidence>
<dbReference type="EMBL" id="FMZX01000003">
    <property type="protein sequence ID" value="SDC90476.1"/>
    <property type="molecule type" value="Genomic_DNA"/>
</dbReference>
<gene>
    <name evidence="4" type="ORF">SAMN04487779_10034</name>
</gene>
<dbReference type="PROSITE" id="PS50110">
    <property type="entry name" value="RESPONSE_REGULATORY"/>
    <property type="match status" value="1"/>
</dbReference>
<dbReference type="SUPFAM" id="SSF52172">
    <property type="entry name" value="CheY-like"/>
    <property type="match status" value="1"/>
</dbReference>
<dbReference type="CDD" id="cd00156">
    <property type="entry name" value="REC"/>
    <property type="match status" value="1"/>
</dbReference>
<protein>
    <submittedName>
        <fullName evidence="4">Response regulator receiver domain-containing protein</fullName>
    </submittedName>
</protein>
<dbReference type="Gene3D" id="3.40.50.2300">
    <property type="match status" value="1"/>
</dbReference>
<dbReference type="Proteomes" id="UP000198925">
    <property type="component" value="Unassembled WGS sequence"/>
</dbReference>